<reference evidence="1" key="1">
    <citation type="submission" date="2019-08" db="EMBL/GenBank/DDBJ databases">
        <authorList>
            <person name="Kucharzyk K."/>
            <person name="Murdoch R.W."/>
            <person name="Higgins S."/>
            <person name="Loffler F."/>
        </authorList>
    </citation>
    <scope>NUCLEOTIDE SEQUENCE</scope>
</reference>
<organism evidence="1">
    <name type="scientific">bioreactor metagenome</name>
    <dbReference type="NCBI Taxonomy" id="1076179"/>
    <lineage>
        <taxon>unclassified sequences</taxon>
        <taxon>metagenomes</taxon>
        <taxon>ecological metagenomes</taxon>
    </lineage>
</organism>
<dbReference type="Pfam" id="PF02639">
    <property type="entry name" value="DUF188"/>
    <property type="match status" value="1"/>
</dbReference>
<name>A0A645I9X1_9ZZZZ</name>
<dbReference type="PANTHER" id="PTHR35146">
    <property type="entry name" value="UPF0178 PROTEIN YAII"/>
    <property type="match status" value="1"/>
</dbReference>
<dbReference type="EMBL" id="VSSQ01110187">
    <property type="protein sequence ID" value="MPN48145.1"/>
    <property type="molecule type" value="Genomic_DNA"/>
</dbReference>
<dbReference type="AlphaFoldDB" id="A0A645I9X1"/>
<proteinExistence type="predicted"/>
<gene>
    <name evidence="1" type="ORF">SDC9_195750</name>
</gene>
<dbReference type="InterPro" id="IPR003791">
    <property type="entry name" value="UPF0178"/>
</dbReference>
<evidence type="ECO:0000313" key="1">
    <source>
        <dbReference type="EMBL" id="MPN48145.1"/>
    </source>
</evidence>
<protein>
    <submittedName>
        <fullName evidence="1">Uncharacterized protein</fullName>
    </submittedName>
</protein>
<sequence length="89" mass="10217">MQKGDEVVTQDYGLEAMCLARGARALNREGMEYTGDNIDALLLARHTAKKIRNDGGRHKRPFSQRVKVQTLTRIFCYFPLGNKNVDRKY</sequence>
<comment type="caution">
    <text evidence="1">The sequence shown here is derived from an EMBL/GenBank/DDBJ whole genome shotgun (WGS) entry which is preliminary data.</text>
</comment>
<dbReference type="PANTHER" id="PTHR35146:SF1">
    <property type="entry name" value="UPF0178 PROTEIN YAII"/>
    <property type="match status" value="1"/>
</dbReference>
<accession>A0A645I9X1</accession>